<dbReference type="Pfam" id="PF00059">
    <property type="entry name" value="Lectin_C"/>
    <property type="match status" value="1"/>
</dbReference>
<dbReference type="Gene3D" id="3.10.100.10">
    <property type="entry name" value="Mannose-Binding Protein A, subunit A"/>
    <property type="match status" value="1"/>
</dbReference>
<dbReference type="InterPro" id="IPR016186">
    <property type="entry name" value="C-type_lectin-like/link_sf"/>
</dbReference>
<organism evidence="2 3">
    <name type="scientific">Saccoglossus kowalevskii</name>
    <name type="common">Acorn worm</name>
    <dbReference type="NCBI Taxonomy" id="10224"/>
    <lineage>
        <taxon>Eukaryota</taxon>
        <taxon>Metazoa</taxon>
        <taxon>Hemichordata</taxon>
        <taxon>Enteropneusta</taxon>
        <taxon>Harrimaniidae</taxon>
        <taxon>Saccoglossus</taxon>
    </lineage>
</organism>
<dbReference type="CDD" id="cd00037">
    <property type="entry name" value="CLECT"/>
    <property type="match status" value="1"/>
</dbReference>
<dbReference type="PROSITE" id="PS50041">
    <property type="entry name" value="C_TYPE_LECTIN_2"/>
    <property type="match status" value="1"/>
</dbReference>
<dbReference type="RefSeq" id="XP_006813537.1">
    <property type="nucleotide sequence ID" value="XM_006813474.1"/>
</dbReference>
<dbReference type="InterPro" id="IPR050111">
    <property type="entry name" value="C-type_lectin/snaclec_domain"/>
</dbReference>
<dbReference type="GeneID" id="102806032"/>
<name>A0ABM0M0J6_SACKO</name>
<keyword evidence="2" id="KW-1185">Reference proteome</keyword>
<dbReference type="InterPro" id="IPR001304">
    <property type="entry name" value="C-type_lectin-like"/>
</dbReference>
<dbReference type="Proteomes" id="UP000694865">
    <property type="component" value="Unplaced"/>
</dbReference>
<dbReference type="PANTHER" id="PTHR22803">
    <property type="entry name" value="MANNOSE, PHOSPHOLIPASE, LECTIN RECEPTOR RELATED"/>
    <property type="match status" value="1"/>
</dbReference>
<reference evidence="3" key="1">
    <citation type="submission" date="2025-08" db="UniProtKB">
        <authorList>
            <consortium name="RefSeq"/>
        </authorList>
    </citation>
    <scope>IDENTIFICATION</scope>
    <source>
        <tissue evidence="3">Testes</tissue>
    </source>
</reference>
<proteinExistence type="predicted"/>
<dbReference type="InterPro" id="IPR016187">
    <property type="entry name" value="CTDL_fold"/>
</dbReference>
<evidence type="ECO:0000259" key="1">
    <source>
        <dbReference type="PROSITE" id="PS50041"/>
    </source>
</evidence>
<gene>
    <name evidence="3" type="primary">LOC102806032</name>
</gene>
<evidence type="ECO:0000313" key="2">
    <source>
        <dbReference type="Proteomes" id="UP000694865"/>
    </source>
</evidence>
<accession>A0ABM0M0J6</accession>
<sequence>MFDGKSCDLICKNDTFPPLTIRCVTYELMPNTGNWDTARQVCENSGMNFIKIRDEETNDCIKQYLLTHHPAIDNVWIGLRDFTGLGGDSSTYIWVSDNTQVTYQDWEAGEPSLFQWCVNLW</sequence>
<evidence type="ECO:0000313" key="3">
    <source>
        <dbReference type="RefSeq" id="XP_006813537.1"/>
    </source>
</evidence>
<feature type="domain" description="C-type lectin" evidence="1">
    <location>
        <begin position="26"/>
        <end position="121"/>
    </location>
</feature>
<dbReference type="SUPFAM" id="SSF56436">
    <property type="entry name" value="C-type lectin-like"/>
    <property type="match status" value="1"/>
</dbReference>
<protein>
    <submittedName>
        <fullName evidence="3">C-type lectin mannose-binding isoform-like</fullName>
    </submittedName>
</protein>